<evidence type="ECO:0000313" key="2">
    <source>
        <dbReference type="Proteomes" id="UP001164539"/>
    </source>
</evidence>
<sequence>MGGAGFAVVVVLLFSGIASSRLSFPDWLKWAFWVSPATYADIGLSVNEFLAPWWQKKLFATTNVGRSALESRGVNFEGYFFWISIGALIGLLYYSILASHWLCVFRKLPEPPVQLFHMKSFQRHKMMKISVMEHMWKKSPRVPRQVSIQNLPKAKWSHLLNLRQLLFRGIKINGYPKVQETFARISGYCKQTDIHSPQITVEESLVFSAWLRLSPQIDSKTKMEFVNEVLETIELDGIKDYLVGIPGISGLSIEQRKRLTIAVELVGNPSIIFMDEPTTALDARAALLSSKQ</sequence>
<accession>A0ACC1X881</accession>
<protein>
    <submittedName>
        <fullName evidence="1">Pleiotropic drug resistance ABC transporter</fullName>
    </submittedName>
</protein>
<comment type="caution">
    <text evidence="1">The sequence shown here is derived from an EMBL/GenBank/DDBJ whole genome shotgun (WGS) entry which is preliminary data.</text>
</comment>
<name>A0ACC1X881_MELAZ</name>
<reference evidence="1 2" key="1">
    <citation type="journal article" date="2023" name="Science">
        <title>Complex scaffold remodeling in plant triterpene biosynthesis.</title>
        <authorList>
            <person name="De La Pena R."/>
            <person name="Hodgson H."/>
            <person name="Liu J.C."/>
            <person name="Stephenson M.J."/>
            <person name="Martin A.C."/>
            <person name="Owen C."/>
            <person name="Harkess A."/>
            <person name="Leebens-Mack J."/>
            <person name="Jimenez L.E."/>
            <person name="Osbourn A."/>
            <person name="Sattely E.S."/>
        </authorList>
    </citation>
    <scope>NUCLEOTIDE SEQUENCE [LARGE SCALE GENOMIC DNA]</scope>
    <source>
        <strain evidence="2">cv. JPN11</strain>
        <tissue evidence="1">Leaf</tissue>
    </source>
</reference>
<gene>
    <name evidence="1" type="ORF">OWV82_020046</name>
</gene>
<keyword evidence="2" id="KW-1185">Reference proteome</keyword>
<organism evidence="1 2">
    <name type="scientific">Melia azedarach</name>
    <name type="common">Chinaberry tree</name>
    <dbReference type="NCBI Taxonomy" id="155640"/>
    <lineage>
        <taxon>Eukaryota</taxon>
        <taxon>Viridiplantae</taxon>
        <taxon>Streptophyta</taxon>
        <taxon>Embryophyta</taxon>
        <taxon>Tracheophyta</taxon>
        <taxon>Spermatophyta</taxon>
        <taxon>Magnoliopsida</taxon>
        <taxon>eudicotyledons</taxon>
        <taxon>Gunneridae</taxon>
        <taxon>Pentapetalae</taxon>
        <taxon>rosids</taxon>
        <taxon>malvids</taxon>
        <taxon>Sapindales</taxon>
        <taxon>Meliaceae</taxon>
        <taxon>Melia</taxon>
    </lineage>
</organism>
<dbReference type="Proteomes" id="UP001164539">
    <property type="component" value="Chromosome 11"/>
</dbReference>
<proteinExistence type="predicted"/>
<evidence type="ECO:0000313" key="1">
    <source>
        <dbReference type="EMBL" id="KAJ4706395.1"/>
    </source>
</evidence>
<dbReference type="EMBL" id="CM051404">
    <property type="protein sequence ID" value="KAJ4706395.1"/>
    <property type="molecule type" value="Genomic_DNA"/>
</dbReference>